<dbReference type="PANTHER" id="PTHR34222">
    <property type="entry name" value="GAG_PRE-INTEGRS DOMAIN-CONTAINING PROTEIN"/>
    <property type="match status" value="1"/>
</dbReference>
<dbReference type="InterPro" id="IPR013103">
    <property type="entry name" value="RVT_2"/>
</dbReference>
<dbReference type="PANTHER" id="PTHR34222:SF100">
    <property type="entry name" value="CCHC-TYPE DOMAIN-CONTAINING PROTEIN"/>
    <property type="match status" value="1"/>
</dbReference>
<name>A0AA89BF37_9ASTE</name>
<dbReference type="Proteomes" id="UP001188597">
    <property type="component" value="Unassembled WGS sequence"/>
</dbReference>
<sequence>MVQIIHIGLRPCEAFWKVANFGYSSQEIEQSPYNATSTPESDEDFANHLEDWDNINHRIITWFSNTSIASINMQFGHFDTAKEAWDTLAQRYTSTDLATQYQILSKLHDLHQDFEQSIDDFHSHMSYLWDQLALSEPKWECNKDADQFIIHRDNIRLIQFLMALRQEFESTRVSILHRSPLPSLEIALAELISEETRFMTLKSHRSNILTATTSQYPDMLTTVTSKHPDMHSTVSSQHHDKQTATFSQDSRIGQQVGIGRKVGRLFELSPLRVPTSLVAAATSKFPSPQLWHSCLDAEAQSSSGIPNTVFTEPTDQSSDPTNMQMPTSNAGITLLLLYVDDMIITGDDTDSIQDLKVFLHCQFEMKDLGPLSYFLGLEVSIGSDGYHLSQSKYASKILSWAGLTDSKTESSPLEANVKLRSSDGEPLRNATLYRQLVSSLVYLTVTRPDIAYAVHLVSQFMAAPRSTHYSAFLRIL</sequence>
<dbReference type="EMBL" id="JAVXUP010000090">
    <property type="protein sequence ID" value="KAK3038728.1"/>
    <property type="molecule type" value="Genomic_DNA"/>
</dbReference>
<evidence type="ECO:0000313" key="2">
    <source>
        <dbReference type="EMBL" id="KAK3038728.1"/>
    </source>
</evidence>
<proteinExistence type="predicted"/>
<comment type="caution">
    <text evidence="2">The sequence shown here is derived from an EMBL/GenBank/DDBJ whole genome shotgun (WGS) entry which is preliminary data.</text>
</comment>
<evidence type="ECO:0000313" key="3">
    <source>
        <dbReference type="Proteomes" id="UP001188597"/>
    </source>
</evidence>
<dbReference type="Pfam" id="PF07727">
    <property type="entry name" value="RVT_2"/>
    <property type="match status" value="1"/>
</dbReference>
<protein>
    <recommendedName>
        <fullName evidence="1">Reverse transcriptase Ty1/copia-type domain-containing protein</fullName>
    </recommendedName>
</protein>
<organism evidence="2 3">
    <name type="scientific">Escallonia herrerae</name>
    <dbReference type="NCBI Taxonomy" id="1293975"/>
    <lineage>
        <taxon>Eukaryota</taxon>
        <taxon>Viridiplantae</taxon>
        <taxon>Streptophyta</taxon>
        <taxon>Embryophyta</taxon>
        <taxon>Tracheophyta</taxon>
        <taxon>Spermatophyta</taxon>
        <taxon>Magnoliopsida</taxon>
        <taxon>eudicotyledons</taxon>
        <taxon>Gunneridae</taxon>
        <taxon>Pentapetalae</taxon>
        <taxon>asterids</taxon>
        <taxon>campanulids</taxon>
        <taxon>Escalloniales</taxon>
        <taxon>Escalloniaceae</taxon>
        <taxon>Escallonia</taxon>
    </lineage>
</organism>
<reference evidence="2" key="1">
    <citation type="submission" date="2022-12" db="EMBL/GenBank/DDBJ databases">
        <title>Draft genome assemblies for two species of Escallonia (Escalloniales).</title>
        <authorList>
            <person name="Chanderbali A."/>
            <person name="Dervinis C."/>
            <person name="Anghel I."/>
            <person name="Soltis D."/>
            <person name="Soltis P."/>
            <person name="Zapata F."/>
        </authorList>
    </citation>
    <scope>NUCLEOTIDE SEQUENCE</scope>
    <source>
        <strain evidence="2">UCBG64.0493</strain>
        <tissue evidence="2">Leaf</tissue>
    </source>
</reference>
<evidence type="ECO:0000259" key="1">
    <source>
        <dbReference type="Pfam" id="PF07727"/>
    </source>
</evidence>
<dbReference type="SUPFAM" id="SSF56672">
    <property type="entry name" value="DNA/RNA polymerases"/>
    <property type="match status" value="1"/>
</dbReference>
<keyword evidence="3" id="KW-1185">Reference proteome</keyword>
<feature type="domain" description="Reverse transcriptase Ty1/copia-type" evidence="1">
    <location>
        <begin position="333"/>
        <end position="414"/>
    </location>
</feature>
<accession>A0AA89BF37</accession>
<dbReference type="AlphaFoldDB" id="A0AA89BF37"/>
<dbReference type="InterPro" id="IPR043502">
    <property type="entry name" value="DNA/RNA_pol_sf"/>
</dbReference>
<gene>
    <name evidence="2" type="ORF">RJ639_028335</name>
</gene>